<protein>
    <submittedName>
        <fullName evidence="1">Uncharacterized protein</fullName>
    </submittedName>
</protein>
<comment type="caution">
    <text evidence="1">The sequence shown here is derived from an EMBL/GenBank/DDBJ whole genome shotgun (WGS) entry which is preliminary data.</text>
</comment>
<reference evidence="2" key="1">
    <citation type="journal article" date="2024" name="Front. Bioeng. Biotechnol.">
        <title>Genome-scale model development and genomic sequencing of the oleaginous clade Lipomyces.</title>
        <authorList>
            <person name="Czajka J.J."/>
            <person name="Han Y."/>
            <person name="Kim J."/>
            <person name="Mondo S.J."/>
            <person name="Hofstad B.A."/>
            <person name="Robles A."/>
            <person name="Haridas S."/>
            <person name="Riley R."/>
            <person name="LaButti K."/>
            <person name="Pangilinan J."/>
            <person name="Andreopoulos W."/>
            <person name="Lipzen A."/>
            <person name="Yan J."/>
            <person name="Wang M."/>
            <person name="Ng V."/>
            <person name="Grigoriev I.V."/>
            <person name="Spatafora J.W."/>
            <person name="Magnuson J.K."/>
            <person name="Baker S.E."/>
            <person name="Pomraning K.R."/>
        </authorList>
    </citation>
    <scope>NUCLEOTIDE SEQUENCE [LARGE SCALE GENOMIC DNA]</scope>
    <source>
        <strain evidence="2">CBS 7786</strain>
    </source>
</reference>
<evidence type="ECO:0000313" key="1">
    <source>
        <dbReference type="EMBL" id="KAK9235700.1"/>
    </source>
</evidence>
<sequence length="248" mass="27613">MGSVASKSTRRYPSATSRGGVEKLLKSTTPPNTSDARPRPPPPSPKPTAPPRANIEAESINDVIRPVESVFQKQNNPKLNDIALGLEDFDSSGGSGSGNYNSQLNEMLKKLGPVHIQGNVTRPNNIQNNPVAQMFKVRELVNERGRVEQEDLHRRRTVFSAAELAEILDLSRKNWTRKELEDHYHLDPTVWDDIGTSFRNFVPEKLIDPEKDVEEESFEILMRHGSASSGEPEIRNNGGEGKVAEPTR</sequence>
<evidence type="ECO:0000313" key="2">
    <source>
        <dbReference type="Proteomes" id="UP001433508"/>
    </source>
</evidence>
<dbReference type="EMBL" id="MU971407">
    <property type="protein sequence ID" value="KAK9235700.1"/>
    <property type="molecule type" value="Genomic_DNA"/>
</dbReference>
<accession>A0ACC3SWP0</accession>
<name>A0ACC3SWP0_LIPKO</name>
<dbReference type="Proteomes" id="UP001433508">
    <property type="component" value="Unassembled WGS sequence"/>
</dbReference>
<keyword evidence="2" id="KW-1185">Reference proteome</keyword>
<proteinExistence type="predicted"/>
<gene>
    <name evidence="1" type="ORF">V1525DRAFT_409285</name>
</gene>
<organism evidence="1 2">
    <name type="scientific">Lipomyces kononenkoae</name>
    <name type="common">Yeast</name>
    <dbReference type="NCBI Taxonomy" id="34357"/>
    <lineage>
        <taxon>Eukaryota</taxon>
        <taxon>Fungi</taxon>
        <taxon>Dikarya</taxon>
        <taxon>Ascomycota</taxon>
        <taxon>Saccharomycotina</taxon>
        <taxon>Lipomycetes</taxon>
        <taxon>Lipomycetales</taxon>
        <taxon>Lipomycetaceae</taxon>
        <taxon>Lipomyces</taxon>
    </lineage>
</organism>